<dbReference type="Ensembl" id="ENSCSAVT00000007418.1">
    <property type="protein sequence ID" value="ENSCSAVP00000007322.1"/>
    <property type="gene ID" value="ENSCSAVG00000004370.1"/>
</dbReference>
<accession>H2YPR4</accession>
<keyword evidence="6" id="KW-1185">Reference proteome</keyword>
<organism evidence="5 6">
    <name type="scientific">Ciona savignyi</name>
    <name type="common">Pacific transparent sea squirt</name>
    <dbReference type="NCBI Taxonomy" id="51511"/>
    <lineage>
        <taxon>Eukaryota</taxon>
        <taxon>Metazoa</taxon>
        <taxon>Chordata</taxon>
        <taxon>Tunicata</taxon>
        <taxon>Ascidiacea</taxon>
        <taxon>Phlebobranchia</taxon>
        <taxon>Cionidae</taxon>
        <taxon>Ciona</taxon>
    </lineage>
</organism>
<reference evidence="5" key="2">
    <citation type="submission" date="2025-08" db="UniProtKB">
        <authorList>
            <consortium name="Ensembl"/>
        </authorList>
    </citation>
    <scope>IDENTIFICATION</scope>
</reference>
<feature type="compositionally biased region" description="Polar residues" evidence="4">
    <location>
        <begin position="65"/>
        <end position="89"/>
    </location>
</feature>
<reference evidence="5" key="3">
    <citation type="submission" date="2025-09" db="UniProtKB">
        <authorList>
            <consortium name="Ensembl"/>
        </authorList>
    </citation>
    <scope>IDENTIFICATION</scope>
</reference>
<dbReference type="PANTHER" id="PTHR12522">
    <property type="entry name" value="ZINC-FINGER PROTEIN NOLZ1-RELATED"/>
    <property type="match status" value="1"/>
</dbReference>
<dbReference type="GO" id="GO:0005634">
    <property type="term" value="C:nucleus"/>
    <property type="evidence" value="ECO:0007669"/>
    <property type="project" value="TreeGrafter"/>
</dbReference>
<keyword evidence="3" id="KW-0862">Zinc</keyword>
<dbReference type="GO" id="GO:0045892">
    <property type="term" value="P:negative regulation of DNA-templated transcription"/>
    <property type="evidence" value="ECO:0007669"/>
    <property type="project" value="TreeGrafter"/>
</dbReference>
<dbReference type="Proteomes" id="UP000007875">
    <property type="component" value="Unassembled WGS sequence"/>
</dbReference>
<feature type="compositionally biased region" description="Polar residues" evidence="4">
    <location>
        <begin position="115"/>
        <end position="130"/>
    </location>
</feature>
<protein>
    <submittedName>
        <fullName evidence="5">Uncharacterized protein</fullName>
    </submittedName>
</protein>
<sequence length="130" mass="13807">MTSRSHQYLRSDYIQPPPGPPTLDAKQSPLALLARTCSAIGKDVSSKTGAQQKTFDGKKSPGKVQVTSSRTSPAIASSPKQVASPQLPCTQRAGKRGKSPVTQLSSPPKKPRVSVDSSKSNYVTSQTRDV</sequence>
<feature type="region of interest" description="Disordered" evidence="4">
    <location>
        <begin position="1"/>
        <end position="26"/>
    </location>
</feature>
<evidence type="ECO:0000256" key="4">
    <source>
        <dbReference type="SAM" id="MobiDB-lite"/>
    </source>
</evidence>
<evidence type="ECO:0000256" key="1">
    <source>
        <dbReference type="ARBA" id="ARBA00022723"/>
    </source>
</evidence>
<evidence type="ECO:0000256" key="2">
    <source>
        <dbReference type="ARBA" id="ARBA00022771"/>
    </source>
</evidence>
<name>H2YPR4_CIOSA</name>
<dbReference type="GeneTree" id="ENSGT00390000014618"/>
<feature type="region of interest" description="Disordered" evidence="4">
    <location>
        <begin position="42"/>
        <end position="130"/>
    </location>
</feature>
<dbReference type="HOGENOM" id="CLU_1942798_0_0_1"/>
<proteinExistence type="predicted"/>
<dbReference type="AlphaFoldDB" id="H2YPR4"/>
<dbReference type="PANTHER" id="PTHR12522:SF4">
    <property type="entry name" value="ZINC FINGER PROTEIN ELBOW"/>
    <property type="match status" value="1"/>
</dbReference>
<keyword evidence="2" id="KW-0863">Zinc-finger</keyword>
<evidence type="ECO:0000313" key="5">
    <source>
        <dbReference type="Ensembl" id="ENSCSAVP00000007322.1"/>
    </source>
</evidence>
<keyword evidence="1" id="KW-0479">Metal-binding</keyword>
<dbReference type="InterPro" id="IPR051520">
    <property type="entry name" value="Elbow/Noc_ZnFinger"/>
</dbReference>
<evidence type="ECO:0000256" key="3">
    <source>
        <dbReference type="ARBA" id="ARBA00022833"/>
    </source>
</evidence>
<reference evidence="6" key="1">
    <citation type="submission" date="2003-08" db="EMBL/GenBank/DDBJ databases">
        <authorList>
            <person name="Birren B."/>
            <person name="Nusbaum C."/>
            <person name="Abebe A."/>
            <person name="Abouelleil A."/>
            <person name="Adekoya E."/>
            <person name="Ait-zahra M."/>
            <person name="Allen N."/>
            <person name="Allen T."/>
            <person name="An P."/>
            <person name="Anderson M."/>
            <person name="Anderson S."/>
            <person name="Arachchi H."/>
            <person name="Armbruster J."/>
            <person name="Bachantsang P."/>
            <person name="Baldwin J."/>
            <person name="Barry A."/>
            <person name="Bayul T."/>
            <person name="Blitshsteyn B."/>
            <person name="Bloom T."/>
            <person name="Blye J."/>
            <person name="Boguslavskiy L."/>
            <person name="Borowsky M."/>
            <person name="Boukhgalter B."/>
            <person name="Brunache A."/>
            <person name="Butler J."/>
            <person name="Calixte N."/>
            <person name="Calvo S."/>
            <person name="Camarata J."/>
            <person name="Campo K."/>
            <person name="Chang J."/>
            <person name="Cheshatsang Y."/>
            <person name="Citroen M."/>
            <person name="Collymore A."/>
            <person name="Considine T."/>
            <person name="Cook A."/>
            <person name="Cooke P."/>
            <person name="Corum B."/>
            <person name="Cuomo C."/>
            <person name="David R."/>
            <person name="Dawoe T."/>
            <person name="Degray S."/>
            <person name="Dodge S."/>
            <person name="Dooley K."/>
            <person name="Dorje P."/>
            <person name="Dorjee K."/>
            <person name="Dorris L."/>
            <person name="Duffey N."/>
            <person name="Dupes A."/>
            <person name="Elkins T."/>
            <person name="Engels R."/>
            <person name="Erickson J."/>
            <person name="Farina A."/>
            <person name="Faro S."/>
            <person name="Ferreira P."/>
            <person name="Fischer H."/>
            <person name="Fitzgerald M."/>
            <person name="Foley K."/>
            <person name="Gage D."/>
            <person name="Galagan J."/>
            <person name="Gearin G."/>
            <person name="Gnerre S."/>
            <person name="Gnirke A."/>
            <person name="Goyette A."/>
            <person name="Graham J."/>
            <person name="Grandbois E."/>
            <person name="Gyaltsen K."/>
            <person name="Hafez N."/>
            <person name="Hagopian D."/>
            <person name="Hagos B."/>
            <person name="Hall J."/>
            <person name="Hatcher B."/>
            <person name="Heller A."/>
            <person name="Higgins H."/>
            <person name="Honan T."/>
            <person name="Horn A."/>
            <person name="Houde N."/>
            <person name="Hughes L."/>
            <person name="Hulme W."/>
            <person name="Husby E."/>
            <person name="Iliev I."/>
            <person name="Jaffe D."/>
            <person name="Jones C."/>
            <person name="Kamal M."/>
            <person name="Kamat A."/>
            <person name="Kamvysselis M."/>
            <person name="Karlsson E."/>
            <person name="Kells C."/>
            <person name="Kieu A."/>
            <person name="Kisner P."/>
            <person name="Kodira C."/>
            <person name="Kulbokas E."/>
            <person name="Labutti K."/>
            <person name="Lama D."/>
            <person name="Landers T."/>
            <person name="Leger J."/>
            <person name="Levine S."/>
            <person name="Lewis D."/>
            <person name="Lewis T."/>
            <person name="Lindblad-toh K."/>
            <person name="Liu X."/>
            <person name="Lokyitsang T."/>
            <person name="Lokyitsang Y."/>
            <person name="Lucien O."/>
            <person name="Lui A."/>
            <person name="Ma L.J."/>
            <person name="Mabbitt R."/>
            <person name="Macdonald J."/>
            <person name="Maclean C."/>
            <person name="Major J."/>
            <person name="Manning J."/>
            <person name="Marabella R."/>
            <person name="Maru K."/>
            <person name="Matthews C."/>
            <person name="Mauceli E."/>
            <person name="Mccarthy M."/>
            <person name="Mcdonough S."/>
            <person name="Mcghee T."/>
            <person name="Meldrim J."/>
            <person name="Meneus L."/>
            <person name="Mesirov J."/>
            <person name="Mihalev A."/>
            <person name="Mihova T."/>
            <person name="Mikkelsen T."/>
            <person name="Mlenga V."/>
            <person name="Moru K."/>
            <person name="Mozes J."/>
            <person name="Mulrain L."/>
            <person name="Munson G."/>
            <person name="Naylor J."/>
            <person name="Newes C."/>
            <person name="Nguyen C."/>
            <person name="Nguyen N."/>
            <person name="Nguyen T."/>
            <person name="Nicol R."/>
            <person name="Nielsen C."/>
            <person name="Nizzari M."/>
            <person name="Norbu C."/>
            <person name="Norbu N."/>
            <person name="O'donnell P."/>
            <person name="Okoawo O."/>
            <person name="O'leary S."/>
            <person name="Omotosho B."/>
            <person name="O'neill K."/>
            <person name="Osman S."/>
            <person name="Parker S."/>
            <person name="Perrin D."/>
            <person name="Phunkhang P."/>
            <person name="Piqani B."/>
            <person name="Purcell S."/>
            <person name="Rachupka T."/>
            <person name="Ramasamy U."/>
            <person name="Rameau R."/>
            <person name="Ray V."/>
            <person name="Raymond C."/>
            <person name="Retta R."/>
            <person name="Richardson S."/>
            <person name="Rise C."/>
            <person name="Rodriguez J."/>
            <person name="Rogers J."/>
            <person name="Rogov P."/>
            <person name="Rutman M."/>
            <person name="Schupbach R."/>
            <person name="Seaman C."/>
            <person name="Settipalli S."/>
            <person name="Sharpe T."/>
            <person name="Sheridan J."/>
            <person name="Sherpa N."/>
            <person name="Shi J."/>
            <person name="Smirnov S."/>
            <person name="Smith C."/>
            <person name="Sougnez C."/>
            <person name="Spencer B."/>
            <person name="Stalker J."/>
            <person name="Stange-thomann N."/>
            <person name="Stavropoulos S."/>
            <person name="Stetson K."/>
            <person name="Stone C."/>
            <person name="Stone S."/>
            <person name="Stubbs M."/>
            <person name="Talamas J."/>
            <person name="Tchuinga P."/>
            <person name="Tenzing P."/>
            <person name="Tesfaye S."/>
            <person name="Theodore J."/>
            <person name="Thoulutsang Y."/>
            <person name="Topham K."/>
            <person name="Towey S."/>
            <person name="Tsamla T."/>
            <person name="Tsomo N."/>
            <person name="Vallee D."/>
            <person name="Vassiliev H."/>
            <person name="Venkataraman V."/>
            <person name="Vinson J."/>
            <person name="Vo A."/>
            <person name="Wade C."/>
            <person name="Wang S."/>
            <person name="Wangchuk T."/>
            <person name="Wangdi T."/>
            <person name="Whittaker C."/>
            <person name="Wilkinson J."/>
            <person name="Wu Y."/>
            <person name="Wyman D."/>
            <person name="Yadav S."/>
            <person name="Yang S."/>
            <person name="Yang X."/>
            <person name="Yeager S."/>
            <person name="Yee E."/>
            <person name="Young G."/>
            <person name="Zainoun J."/>
            <person name="Zembeck L."/>
            <person name="Zimmer A."/>
            <person name="Zody M."/>
            <person name="Lander E."/>
        </authorList>
    </citation>
    <scope>NUCLEOTIDE SEQUENCE [LARGE SCALE GENOMIC DNA]</scope>
</reference>
<evidence type="ECO:0000313" key="6">
    <source>
        <dbReference type="Proteomes" id="UP000007875"/>
    </source>
</evidence>
<dbReference type="GO" id="GO:0008270">
    <property type="term" value="F:zinc ion binding"/>
    <property type="evidence" value="ECO:0007669"/>
    <property type="project" value="UniProtKB-KW"/>
</dbReference>